<dbReference type="InterPro" id="IPR001173">
    <property type="entry name" value="Glyco_trans_2-like"/>
</dbReference>
<protein>
    <submittedName>
        <fullName evidence="5">Glycosyltransferase involved in cell wall biosynthesis</fullName>
    </submittedName>
</protein>
<dbReference type="SUPFAM" id="SSF53448">
    <property type="entry name" value="Nucleotide-diphospho-sugar transferases"/>
    <property type="match status" value="1"/>
</dbReference>
<keyword evidence="6" id="KW-1185">Reference proteome</keyword>
<sequence>MELSVVMPCLNEAETVATCVQKTVRFLEENGIDGEVVIADNGSTDGSQQLAREAGARVVPVADKGYGNALMGGIRAARGKYVAMGDCDDSYDFATLGPFLEDLRDGADLVMGNRFKGGIAPGAMPALHRYLGNPVLSFVGRLFFGSKIGDFHCGLRAFNKESILRLGLQTGGMEFASEMVVKATLAKYDIRERPTTLSPDGRSRPPHLNTWRDGWRHLRFLMLYSPRWLFFIPGLIFMTLGLVAGIALSFGPVRIGEVAFDVDTLVGAGAALVIGFQAVLFALLTKVYAMHEGFLPPDSRVKKLVEWWSLERGLVLGGLLALAGLAGLVASLMHWRVNSFGELDPRHSLRMVVPAAVALMMSFQAIFASLFVSILGIRRRQHPPMVDAADEAANVVDAAAEKVAVERQAAGRTAEAAAEKAETRTEG</sequence>
<keyword evidence="2" id="KW-1133">Transmembrane helix</keyword>
<comment type="caution">
    <text evidence="5">The sequence shown here is derived from an EMBL/GenBank/DDBJ whole genome shotgun (WGS) entry which is preliminary data.</text>
</comment>
<dbReference type="InterPro" id="IPR029044">
    <property type="entry name" value="Nucleotide-diphossugar_trans"/>
</dbReference>
<dbReference type="GO" id="GO:0016740">
    <property type="term" value="F:transferase activity"/>
    <property type="evidence" value="ECO:0007669"/>
    <property type="project" value="UniProtKB-KW"/>
</dbReference>
<keyword evidence="2" id="KW-0472">Membrane</keyword>
<dbReference type="EMBL" id="JACJIA010000020">
    <property type="protein sequence ID" value="MBA8957147.1"/>
    <property type="molecule type" value="Genomic_DNA"/>
</dbReference>
<dbReference type="Pfam" id="PF00535">
    <property type="entry name" value="Glycos_transf_2"/>
    <property type="match status" value="1"/>
</dbReference>
<feature type="transmembrane region" description="Helical" evidence="2">
    <location>
        <begin position="228"/>
        <end position="253"/>
    </location>
</feature>
<evidence type="ECO:0000313" key="6">
    <source>
        <dbReference type="Proteomes" id="UP000572680"/>
    </source>
</evidence>
<feature type="domain" description="Low-salt glycan biosynthesis hexosyltransferase Agl6 C-terminal transmembrane region" evidence="4">
    <location>
        <begin position="283"/>
        <end position="376"/>
    </location>
</feature>
<keyword evidence="5" id="KW-0808">Transferase</keyword>
<dbReference type="PANTHER" id="PTHR48090:SF7">
    <property type="entry name" value="RFBJ PROTEIN"/>
    <property type="match status" value="1"/>
</dbReference>
<dbReference type="InterPro" id="IPR058718">
    <property type="entry name" value="Agl6_TM_C"/>
</dbReference>
<feature type="transmembrane region" description="Helical" evidence="2">
    <location>
        <begin position="355"/>
        <end position="377"/>
    </location>
</feature>
<dbReference type="InterPro" id="IPR050256">
    <property type="entry name" value="Glycosyltransferase_2"/>
</dbReference>
<dbReference type="Proteomes" id="UP000572680">
    <property type="component" value="Unassembled WGS sequence"/>
</dbReference>
<dbReference type="Gene3D" id="3.90.550.10">
    <property type="entry name" value="Spore Coat Polysaccharide Biosynthesis Protein SpsA, Chain A"/>
    <property type="match status" value="1"/>
</dbReference>
<proteinExistence type="inferred from homology"/>
<feature type="domain" description="Glycosyltransferase 2-like" evidence="3">
    <location>
        <begin position="4"/>
        <end position="163"/>
    </location>
</feature>
<reference evidence="5 6" key="1">
    <citation type="submission" date="2020-08" db="EMBL/GenBank/DDBJ databases">
        <title>Genomic Encyclopedia of Type Strains, Phase IV (KMG-IV): sequencing the most valuable type-strain genomes for metagenomic binning, comparative biology and taxonomic classification.</title>
        <authorList>
            <person name="Goeker M."/>
        </authorList>
    </citation>
    <scope>NUCLEOTIDE SEQUENCE [LARGE SCALE GENOMIC DNA]</scope>
    <source>
        <strain evidence="5 6">DSM 44197</strain>
    </source>
</reference>
<dbReference type="RefSeq" id="WP_312898375.1">
    <property type="nucleotide sequence ID" value="NZ_BAAALP010000019.1"/>
</dbReference>
<dbReference type="Pfam" id="PF26629">
    <property type="entry name" value="GT2_TM_C"/>
    <property type="match status" value="1"/>
</dbReference>
<feature type="transmembrane region" description="Helical" evidence="2">
    <location>
        <begin position="265"/>
        <end position="289"/>
    </location>
</feature>
<keyword evidence="2" id="KW-0812">Transmembrane</keyword>
<evidence type="ECO:0000259" key="3">
    <source>
        <dbReference type="Pfam" id="PF00535"/>
    </source>
</evidence>
<evidence type="ECO:0000259" key="4">
    <source>
        <dbReference type="Pfam" id="PF26629"/>
    </source>
</evidence>
<dbReference type="AlphaFoldDB" id="A0A7W3QS06"/>
<evidence type="ECO:0000313" key="5">
    <source>
        <dbReference type="EMBL" id="MBA8957147.1"/>
    </source>
</evidence>
<dbReference type="CDD" id="cd04179">
    <property type="entry name" value="DPM_DPG-synthase_like"/>
    <property type="match status" value="1"/>
</dbReference>
<evidence type="ECO:0000256" key="2">
    <source>
        <dbReference type="SAM" id="Phobius"/>
    </source>
</evidence>
<name>A0A7W3QS06_ACTNM</name>
<accession>A0A7W3QS06</accession>
<organism evidence="5 6">
    <name type="scientific">Actinomadura namibiensis</name>
    <dbReference type="NCBI Taxonomy" id="182080"/>
    <lineage>
        <taxon>Bacteria</taxon>
        <taxon>Bacillati</taxon>
        <taxon>Actinomycetota</taxon>
        <taxon>Actinomycetes</taxon>
        <taxon>Streptosporangiales</taxon>
        <taxon>Thermomonosporaceae</taxon>
        <taxon>Actinomadura</taxon>
    </lineage>
</organism>
<comment type="similarity">
    <text evidence="1">Belongs to the glycosyltransferase 2 family.</text>
</comment>
<evidence type="ECO:0000256" key="1">
    <source>
        <dbReference type="ARBA" id="ARBA00006739"/>
    </source>
</evidence>
<feature type="transmembrane region" description="Helical" evidence="2">
    <location>
        <begin position="310"/>
        <end position="335"/>
    </location>
</feature>
<dbReference type="PANTHER" id="PTHR48090">
    <property type="entry name" value="UNDECAPRENYL-PHOSPHATE 4-DEOXY-4-FORMAMIDO-L-ARABINOSE TRANSFERASE-RELATED"/>
    <property type="match status" value="1"/>
</dbReference>
<gene>
    <name evidence="5" type="ORF">HNR61_008838</name>
</gene>